<evidence type="ECO:0000313" key="1">
    <source>
        <dbReference type="EMBL" id="NGO51995.1"/>
    </source>
</evidence>
<dbReference type="Proteomes" id="UP001642900">
    <property type="component" value="Unassembled WGS sequence"/>
</dbReference>
<accession>A0A6G4WB28</accession>
<reference evidence="1 2" key="1">
    <citation type="submission" date="2020-02" db="EMBL/GenBank/DDBJ databases">
        <title>Genome sequence of strain CCNWXJ40-4.</title>
        <authorList>
            <person name="Gao J."/>
            <person name="Sun J."/>
        </authorList>
    </citation>
    <scope>NUCLEOTIDE SEQUENCE [LARGE SCALE GENOMIC DNA]</scope>
    <source>
        <strain evidence="1 2">CCNWXJ 40-4</strain>
    </source>
</reference>
<name>A0A6G4WB28_9HYPH</name>
<organism evidence="1 2">
    <name type="scientific">Allomesorhizobium camelthorni</name>
    <dbReference type="NCBI Taxonomy" id="475069"/>
    <lineage>
        <taxon>Bacteria</taxon>
        <taxon>Pseudomonadati</taxon>
        <taxon>Pseudomonadota</taxon>
        <taxon>Alphaproteobacteria</taxon>
        <taxon>Hyphomicrobiales</taxon>
        <taxon>Phyllobacteriaceae</taxon>
        <taxon>Allomesorhizobium</taxon>
    </lineage>
</organism>
<dbReference type="EMBL" id="JAAKZF010000013">
    <property type="protein sequence ID" value="NGO51995.1"/>
    <property type="molecule type" value="Genomic_DNA"/>
</dbReference>
<sequence>MNSQVQDGAAGFDFIIGSWAIENERLVERFVGSDEWTRFAAISTCRKILNGAGNLEEMTIPGSAFAGLALRIFNPADGLWSIHWADNDRHRVLPPMVGRFENGIGVFYGDEEHEGRTVRARFTWMPSAQSPRWEQAFSQDGGKSWETNWVMKFSRMG</sequence>
<evidence type="ECO:0000313" key="2">
    <source>
        <dbReference type="Proteomes" id="UP001642900"/>
    </source>
</evidence>
<dbReference type="AlphaFoldDB" id="A0A6G4WB28"/>
<protein>
    <recommendedName>
        <fullName evidence="3">DUF1579 domain-containing protein</fullName>
    </recommendedName>
</protein>
<dbReference type="RefSeq" id="WP_165027983.1">
    <property type="nucleotide sequence ID" value="NZ_JAAKZF010000013.1"/>
</dbReference>
<gene>
    <name evidence="1" type="ORF">G6N73_12515</name>
</gene>
<comment type="caution">
    <text evidence="1">The sequence shown here is derived from an EMBL/GenBank/DDBJ whole genome shotgun (WGS) entry which is preliminary data.</text>
</comment>
<proteinExistence type="predicted"/>
<evidence type="ECO:0008006" key="3">
    <source>
        <dbReference type="Google" id="ProtNLM"/>
    </source>
</evidence>
<keyword evidence="2" id="KW-1185">Reference proteome</keyword>